<comment type="caution">
    <text evidence="2">The sequence shown here is derived from an EMBL/GenBank/DDBJ whole genome shotgun (WGS) entry which is preliminary data.</text>
</comment>
<reference evidence="2" key="1">
    <citation type="submission" date="2023-08" db="EMBL/GenBank/DDBJ databases">
        <title>Reference Genome Resource for the Citrus Pathogen Phytophthora citrophthora.</title>
        <authorList>
            <person name="Moller H."/>
            <person name="Coetzee B."/>
            <person name="Rose L.J."/>
            <person name="Van Niekerk J.M."/>
        </authorList>
    </citation>
    <scope>NUCLEOTIDE SEQUENCE</scope>
    <source>
        <strain evidence="2">STE-U-9442</strain>
    </source>
</reference>
<protein>
    <recommendedName>
        <fullName evidence="1">HAT C-terminal dimerisation domain-containing protein</fullName>
    </recommendedName>
</protein>
<dbReference type="InterPro" id="IPR008906">
    <property type="entry name" value="HATC_C_dom"/>
</dbReference>
<dbReference type="SUPFAM" id="SSF53098">
    <property type="entry name" value="Ribonuclease H-like"/>
    <property type="match status" value="1"/>
</dbReference>
<dbReference type="Pfam" id="PF05699">
    <property type="entry name" value="Dimer_Tnp_hAT"/>
    <property type="match status" value="1"/>
</dbReference>
<organism evidence="2 3">
    <name type="scientific">Phytophthora citrophthora</name>
    <dbReference type="NCBI Taxonomy" id="4793"/>
    <lineage>
        <taxon>Eukaryota</taxon>
        <taxon>Sar</taxon>
        <taxon>Stramenopiles</taxon>
        <taxon>Oomycota</taxon>
        <taxon>Peronosporomycetes</taxon>
        <taxon>Peronosporales</taxon>
        <taxon>Peronosporaceae</taxon>
        <taxon>Phytophthora</taxon>
    </lineage>
</organism>
<evidence type="ECO:0000313" key="2">
    <source>
        <dbReference type="EMBL" id="KAK1947707.1"/>
    </source>
</evidence>
<dbReference type="EMBL" id="JASMQC010000002">
    <property type="protein sequence ID" value="KAK1947707.1"/>
    <property type="molecule type" value="Genomic_DNA"/>
</dbReference>
<dbReference type="Proteomes" id="UP001259832">
    <property type="component" value="Unassembled WGS sequence"/>
</dbReference>
<dbReference type="GO" id="GO:0046983">
    <property type="term" value="F:protein dimerization activity"/>
    <property type="evidence" value="ECO:0007669"/>
    <property type="project" value="InterPro"/>
</dbReference>
<dbReference type="InterPro" id="IPR012337">
    <property type="entry name" value="RNaseH-like_sf"/>
</dbReference>
<sequence>MAANTSASKNSAFTELIRRIVKTVYTVKHVEVMGSLFQELCLFGKSSKAPHQLLEYRTHRFLGLTRVFQRILHLWEHIVTWYAERLDKARRNNNKLPAGFPLEQDYQNLTQVLSLLQPITLVNVKSQSESANHVDVLLTLYKLRITVLDCSKELKDYRSTKDHRMAFRPEDLTDLASDTRGLLHDAFHKRFFSRYTDRTEIANCSFVLEMQLFLYLNFKNFGGFLKHIVLLCNANENGSTTATGERQFTKIKKSIYENVRKLILSIIPAQGSREPPPVDALPPAAPTLFSEDLIELFGDIIEEDQTEPEVARDMNGARPDEELERWEGTQTTLQFVNGPTGKQPETVLEFWRGQEDTGTYKFLPLVARILFAVPSSSAQIERDFGTAGRLVTPQRGSIAAHNADMSAFLNCNRKFVGVAQCAKIRERDIDAFIPSNVKVGLEDDNVEECERLLFQPVAMRKRTKKEQFDVVAFQRKVNAFVHGEDISRFFQMFMGH</sequence>
<evidence type="ECO:0000313" key="3">
    <source>
        <dbReference type="Proteomes" id="UP001259832"/>
    </source>
</evidence>
<evidence type="ECO:0000259" key="1">
    <source>
        <dbReference type="Pfam" id="PF05699"/>
    </source>
</evidence>
<keyword evidence="3" id="KW-1185">Reference proteome</keyword>
<gene>
    <name evidence="2" type="ORF">P3T76_001717</name>
</gene>
<feature type="domain" description="HAT C-terminal dimerisation" evidence="1">
    <location>
        <begin position="343"/>
        <end position="410"/>
    </location>
</feature>
<dbReference type="AlphaFoldDB" id="A0AAD9LUU7"/>
<name>A0AAD9LUU7_9STRA</name>
<accession>A0AAD9LUU7</accession>
<proteinExistence type="predicted"/>